<dbReference type="PANTHER" id="PTHR38459">
    <property type="entry name" value="PROPHAGE BACTOPRENOL-LINKED GLUCOSE TRANSLOCASE HOMOLOG"/>
    <property type="match status" value="1"/>
</dbReference>
<dbReference type="EMBL" id="JBBWWT010000006">
    <property type="protein sequence ID" value="MEL1265396.1"/>
    <property type="molecule type" value="Genomic_DNA"/>
</dbReference>
<comment type="similarity">
    <text evidence="2">Belongs to the GtrA family.</text>
</comment>
<dbReference type="PANTHER" id="PTHR38459:SF1">
    <property type="entry name" value="PROPHAGE BACTOPRENOL-LINKED GLUCOSE TRANSLOCASE HOMOLOG"/>
    <property type="match status" value="1"/>
</dbReference>
<comment type="caution">
    <text evidence="8">The sequence shown here is derived from an EMBL/GenBank/DDBJ whole genome shotgun (WGS) entry which is preliminary data.</text>
</comment>
<evidence type="ECO:0000256" key="2">
    <source>
        <dbReference type="ARBA" id="ARBA00009399"/>
    </source>
</evidence>
<dbReference type="InterPro" id="IPR051401">
    <property type="entry name" value="GtrA_CellWall_Glycosyl"/>
</dbReference>
<comment type="subcellular location">
    <subcellularLocation>
        <location evidence="1">Membrane</location>
        <topology evidence="1">Multi-pass membrane protein</topology>
    </subcellularLocation>
</comment>
<evidence type="ECO:0000256" key="5">
    <source>
        <dbReference type="ARBA" id="ARBA00023136"/>
    </source>
</evidence>
<evidence type="ECO:0000313" key="8">
    <source>
        <dbReference type="EMBL" id="MEL1265396.1"/>
    </source>
</evidence>
<evidence type="ECO:0000256" key="4">
    <source>
        <dbReference type="ARBA" id="ARBA00022989"/>
    </source>
</evidence>
<dbReference type="Proteomes" id="UP001459204">
    <property type="component" value="Unassembled WGS sequence"/>
</dbReference>
<sequence>MLRRLSHHAFFRQSGSYVIVGLLQLLLDWLVFVLLTALGVPAAPGNVAGRVSGALLGFWLNGRVTFAHGGQARLGWSRFGRFMLVWLPLTAVSTVLVSWAASALSLHLAWLAKPLVEGMLAMATFFLLRHVVYR</sequence>
<feature type="transmembrane region" description="Helical" evidence="6">
    <location>
        <begin position="47"/>
        <end position="67"/>
    </location>
</feature>
<evidence type="ECO:0000313" key="9">
    <source>
        <dbReference type="Proteomes" id="UP001459204"/>
    </source>
</evidence>
<dbReference type="RefSeq" id="WP_341726567.1">
    <property type="nucleotide sequence ID" value="NZ_JBBWWT010000006.1"/>
</dbReference>
<evidence type="ECO:0000259" key="7">
    <source>
        <dbReference type="Pfam" id="PF04138"/>
    </source>
</evidence>
<keyword evidence="3 6" id="KW-0812">Transmembrane</keyword>
<feature type="transmembrane region" description="Helical" evidence="6">
    <location>
        <begin position="107"/>
        <end position="128"/>
    </location>
</feature>
<gene>
    <name evidence="8" type="ORF">AAD027_13615</name>
</gene>
<evidence type="ECO:0000256" key="6">
    <source>
        <dbReference type="SAM" id="Phobius"/>
    </source>
</evidence>
<name>A0ABU9J4Y9_9GAMM</name>
<proteinExistence type="inferred from homology"/>
<keyword evidence="5 6" id="KW-0472">Membrane</keyword>
<feature type="transmembrane region" description="Helical" evidence="6">
    <location>
        <begin position="79"/>
        <end position="101"/>
    </location>
</feature>
<evidence type="ECO:0000256" key="3">
    <source>
        <dbReference type="ARBA" id="ARBA00022692"/>
    </source>
</evidence>
<feature type="domain" description="GtrA/DPMS transmembrane" evidence="7">
    <location>
        <begin position="17"/>
        <end position="131"/>
    </location>
</feature>
<dbReference type="InterPro" id="IPR007267">
    <property type="entry name" value="GtrA_DPMS_TM"/>
</dbReference>
<reference evidence="8 9" key="1">
    <citation type="submission" date="2024-04" db="EMBL/GenBank/DDBJ databases">
        <title>Draft genome sequence of Pseudoxanthomonas putridarboris WD12.</title>
        <authorList>
            <person name="Oh J."/>
        </authorList>
    </citation>
    <scope>NUCLEOTIDE SEQUENCE [LARGE SCALE GENOMIC DNA]</scope>
    <source>
        <strain evidence="8 9">WD12</strain>
    </source>
</reference>
<keyword evidence="4 6" id="KW-1133">Transmembrane helix</keyword>
<organism evidence="8 9">
    <name type="scientific">Pseudoxanthomonas putridarboris</name>
    <dbReference type="NCBI Taxonomy" id="752605"/>
    <lineage>
        <taxon>Bacteria</taxon>
        <taxon>Pseudomonadati</taxon>
        <taxon>Pseudomonadota</taxon>
        <taxon>Gammaproteobacteria</taxon>
        <taxon>Lysobacterales</taxon>
        <taxon>Lysobacteraceae</taxon>
        <taxon>Pseudoxanthomonas</taxon>
    </lineage>
</organism>
<keyword evidence="9" id="KW-1185">Reference proteome</keyword>
<dbReference type="Pfam" id="PF04138">
    <property type="entry name" value="GtrA_DPMS_TM"/>
    <property type="match status" value="1"/>
</dbReference>
<feature type="transmembrane region" description="Helical" evidence="6">
    <location>
        <begin position="20"/>
        <end position="41"/>
    </location>
</feature>
<evidence type="ECO:0000256" key="1">
    <source>
        <dbReference type="ARBA" id="ARBA00004141"/>
    </source>
</evidence>
<protein>
    <submittedName>
        <fullName evidence="8">GtrA family protein</fullName>
    </submittedName>
</protein>
<accession>A0ABU9J4Y9</accession>